<dbReference type="Proteomes" id="UP000076420">
    <property type="component" value="Unassembled WGS sequence"/>
</dbReference>
<dbReference type="GO" id="GO:0005634">
    <property type="term" value="C:nucleus"/>
    <property type="evidence" value="ECO:0007669"/>
    <property type="project" value="TreeGrafter"/>
</dbReference>
<dbReference type="OrthoDB" id="3364872at2759"/>
<protein>
    <recommendedName>
        <fullName evidence="4">Serum response factor-binding protein 1</fullName>
    </recommendedName>
</protein>
<name>A0A2C9KRT4_BIOGL</name>
<feature type="compositionally biased region" description="Acidic residues" evidence="1">
    <location>
        <begin position="408"/>
        <end position="455"/>
    </location>
</feature>
<feature type="region of interest" description="Disordered" evidence="1">
    <location>
        <begin position="552"/>
        <end position="681"/>
    </location>
</feature>
<feature type="compositionally biased region" description="Acidic residues" evidence="1">
    <location>
        <begin position="320"/>
        <end position="331"/>
    </location>
</feature>
<dbReference type="PANTHER" id="PTHR23325">
    <property type="entry name" value="SERUM RESPONSE FACTOR-BINDING"/>
    <property type="match status" value="1"/>
</dbReference>
<evidence type="ECO:0000256" key="1">
    <source>
        <dbReference type="SAM" id="MobiDB-lite"/>
    </source>
</evidence>
<feature type="compositionally biased region" description="Basic and acidic residues" evidence="1">
    <location>
        <begin position="625"/>
        <end position="652"/>
    </location>
</feature>
<dbReference type="EnsemblMetazoa" id="BGLB022811-RA">
    <property type="protein sequence ID" value="BGLB022811-PA"/>
    <property type="gene ID" value="BGLB022811"/>
</dbReference>
<feature type="compositionally biased region" description="Basic and acidic residues" evidence="1">
    <location>
        <begin position="351"/>
        <end position="364"/>
    </location>
</feature>
<dbReference type="PANTHER" id="PTHR23325:SF1">
    <property type="entry name" value="SERUM RESPONSE FACTOR-BINDING PROTEIN 1"/>
    <property type="match status" value="1"/>
</dbReference>
<feature type="region of interest" description="Disordered" evidence="1">
    <location>
        <begin position="201"/>
        <end position="258"/>
    </location>
</feature>
<evidence type="ECO:0000313" key="3">
    <source>
        <dbReference type="Proteomes" id="UP000076420"/>
    </source>
</evidence>
<gene>
    <name evidence="2" type="primary">106078403</name>
</gene>
<evidence type="ECO:0000313" key="2">
    <source>
        <dbReference type="EnsemblMetazoa" id="BGLB022811-PA"/>
    </source>
</evidence>
<sequence length="681" mass="76484">MTMDVDSRSIDLAKTASIDMMGLNNKVVNMRQVVRRTKVQVINKLCRHIAALKKKKGTEQQKSKNLSKAERFLEEIESIKKLKEDKVSKYALANTRTFSDVCKESLSSGPRALGRLADHPLMKKVVSDFREQHSDWQDLAAYLLIKQTGRRFKTKKQKQKKLSKCVENMNAAETMTKAYIQERFGKEGLQKAEIKFERKNKKLTRKTAEDTESDKPEHKTVVNTLTKLEESKSESNQKSLGDSNNLSDNDDGSKLTNINTTDSLLETCSKSELDTLNKLPKSKMNSKEISSSDTIDEVCDKKNNKEKINNSKMKLKLSEEDITNYDSDSSDSDSNYSEAINSDDAETDSELENKDAEFVKKSIACEDTEKESKENMRQKKSKECVVKELNLSEEESSNSEILIADDNTSSEDEDFSDSNDDSGEEVSEDDSSSGDDKTDDDGASSFNDDDEETEDDKSSSSASEGNAKIIKKTVKSGSSKKNEGKKMKKEKQIPEFLLKAQSKPVNDPFFGSGDEDDSMAIRLEDNQLLNDNDIGNDDLSYDRFKIGSMFYNPEIKSSEKSARQGKFAKRGGHTKSGGERSSGPLKQNTSKKGDFKQGSFKEHSAGEKRFDKSKHSSRESSATISRDKNSINNTRKDSDPKKVNIKSEKLHPSWEASRKRKAEQSGIAEFKGKKITFNDDD</sequence>
<dbReference type="AlphaFoldDB" id="A0A2C9KRT4"/>
<dbReference type="VEuPathDB" id="VectorBase:BGLAX_052403"/>
<feature type="compositionally biased region" description="Low complexity" evidence="1">
    <location>
        <begin position="238"/>
        <end position="247"/>
    </location>
</feature>
<feature type="compositionally biased region" description="Acidic residues" evidence="1">
    <location>
        <begin position="341"/>
        <end position="350"/>
    </location>
</feature>
<feature type="compositionally biased region" description="Basic and acidic residues" evidence="1">
    <location>
        <begin position="480"/>
        <end position="493"/>
    </location>
</feature>
<dbReference type="KEGG" id="bgt:106078403"/>
<feature type="compositionally biased region" description="Basic and acidic residues" evidence="1">
    <location>
        <begin position="206"/>
        <end position="220"/>
    </location>
</feature>
<accession>A0A2C9KRT4</accession>
<dbReference type="GO" id="GO:0030490">
    <property type="term" value="P:maturation of SSU-rRNA"/>
    <property type="evidence" value="ECO:0007669"/>
    <property type="project" value="TreeGrafter"/>
</dbReference>
<organism evidence="2 3">
    <name type="scientific">Biomphalaria glabrata</name>
    <name type="common">Bloodfluke planorb</name>
    <name type="synonym">Freshwater snail</name>
    <dbReference type="NCBI Taxonomy" id="6526"/>
    <lineage>
        <taxon>Eukaryota</taxon>
        <taxon>Metazoa</taxon>
        <taxon>Spiralia</taxon>
        <taxon>Lophotrochozoa</taxon>
        <taxon>Mollusca</taxon>
        <taxon>Gastropoda</taxon>
        <taxon>Heterobranchia</taxon>
        <taxon>Euthyneura</taxon>
        <taxon>Panpulmonata</taxon>
        <taxon>Hygrophila</taxon>
        <taxon>Lymnaeoidea</taxon>
        <taxon>Planorbidae</taxon>
        <taxon>Biomphalaria</taxon>
    </lineage>
</organism>
<dbReference type="InterPro" id="IPR037393">
    <property type="entry name" value="Bud22/SRFB1"/>
</dbReference>
<feature type="compositionally biased region" description="Basic and acidic residues" evidence="1">
    <location>
        <begin position="591"/>
        <end position="618"/>
    </location>
</feature>
<dbReference type="STRING" id="6526.A0A2C9KRT4"/>
<feature type="compositionally biased region" description="Basic and acidic residues" evidence="1">
    <location>
        <begin position="298"/>
        <end position="309"/>
    </location>
</feature>
<feature type="region of interest" description="Disordered" evidence="1">
    <location>
        <begin position="279"/>
        <end position="517"/>
    </location>
</feature>
<dbReference type="VEuPathDB" id="VectorBase:BGLB022811"/>
<reference evidence="2" key="1">
    <citation type="submission" date="2020-05" db="UniProtKB">
        <authorList>
            <consortium name="EnsemblMetazoa"/>
        </authorList>
    </citation>
    <scope>IDENTIFICATION</scope>
    <source>
        <strain evidence="2">BB02</strain>
    </source>
</reference>
<dbReference type="GO" id="GO:0030686">
    <property type="term" value="C:90S preribosome"/>
    <property type="evidence" value="ECO:0007669"/>
    <property type="project" value="TreeGrafter"/>
</dbReference>
<dbReference type="RefSeq" id="XP_013094714.2">
    <property type="nucleotide sequence ID" value="XM_013239260.2"/>
</dbReference>
<feature type="compositionally biased region" description="Basic and acidic residues" evidence="1">
    <location>
        <begin position="370"/>
        <end position="386"/>
    </location>
</feature>
<proteinExistence type="predicted"/>
<evidence type="ECO:0008006" key="4">
    <source>
        <dbReference type="Google" id="ProtNLM"/>
    </source>
</evidence>